<evidence type="ECO:0000313" key="3">
    <source>
        <dbReference type="Proteomes" id="UP001054252"/>
    </source>
</evidence>
<comment type="caution">
    <text evidence="2">The sequence shown here is derived from an EMBL/GenBank/DDBJ whole genome shotgun (WGS) entry which is preliminary data.</text>
</comment>
<dbReference type="Proteomes" id="UP001054252">
    <property type="component" value="Unassembled WGS sequence"/>
</dbReference>
<reference evidence="2 3" key="1">
    <citation type="journal article" date="2021" name="Commun. Biol.">
        <title>The genome of Shorea leprosula (Dipterocarpaceae) highlights the ecological relevance of drought in aseasonal tropical rainforests.</title>
        <authorList>
            <person name="Ng K.K.S."/>
            <person name="Kobayashi M.J."/>
            <person name="Fawcett J.A."/>
            <person name="Hatakeyama M."/>
            <person name="Paape T."/>
            <person name="Ng C.H."/>
            <person name="Ang C.C."/>
            <person name="Tnah L.H."/>
            <person name="Lee C.T."/>
            <person name="Nishiyama T."/>
            <person name="Sese J."/>
            <person name="O'Brien M.J."/>
            <person name="Copetti D."/>
            <person name="Mohd Noor M.I."/>
            <person name="Ong R.C."/>
            <person name="Putra M."/>
            <person name="Sireger I.Z."/>
            <person name="Indrioko S."/>
            <person name="Kosugi Y."/>
            <person name="Izuno A."/>
            <person name="Isagi Y."/>
            <person name="Lee S.L."/>
            <person name="Shimizu K.K."/>
        </authorList>
    </citation>
    <scope>NUCLEOTIDE SEQUENCE [LARGE SCALE GENOMIC DNA]</scope>
    <source>
        <strain evidence="2">214</strain>
    </source>
</reference>
<proteinExistence type="predicted"/>
<feature type="compositionally biased region" description="Polar residues" evidence="1">
    <location>
        <begin position="1"/>
        <end position="16"/>
    </location>
</feature>
<name>A0AAV5L4A2_9ROSI</name>
<sequence length="37" mass="4171">MQTAPAGQPKQPNRTATPLPPRISRCVLRPEVFNWVL</sequence>
<dbReference type="EMBL" id="BPVZ01000094">
    <property type="protein sequence ID" value="GKV32086.1"/>
    <property type="molecule type" value="Genomic_DNA"/>
</dbReference>
<keyword evidence="3" id="KW-1185">Reference proteome</keyword>
<feature type="region of interest" description="Disordered" evidence="1">
    <location>
        <begin position="1"/>
        <end position="21"/>
    </location>
</feature>
<dbReference type="AlphaFoldDB" id="A0AAV5L4A2"/>
<accession>A0AAV5L4A2</accession>
<protein>
    <submittedName>
        <fullName evidence="2">Uncharacterized protein</fullName>
    </submittedName>
</protein>
<organism evidence="2 3">
    <name type="scientific">Rubroshorea leprosula</name>
    <dbReference type="NCBI Taxonomy" id="152421"/>
    <lineage>
        <taxon>Eukaryota</taxon>
        <taxon>Viridiplantae</taxon>
        <taxon>Streptophyta</taxon>
        <taxon>Embryophyta</taxon>
        <taxon>Tracheophyta</taxon>
        <taxon>Spermatophyta</taxon>
        <taxon>Magnoliopsida</taxon>
        <taxon>eudicotyledons</taxon>
        <taxon>Gunneridae</taxon>
        <taxon>Pentapetalae</taxon>
        <taxon>rosids</taxon>
        <taxon>malvids</taxon>
        <taxon>Malvales</taxon>
        <taxon>Dipterocarpaceae</taxon>
        <taxon>Rubroshorea</taxon>
    </lineage>
</organism>
<gene>
    <name evidence="2" type="ORF">SLEP1_g40717</name>
</gene>
<evidence type="ECO:0000256" key="1">
    <source>
        <dbReference type="SAM" id="MobiDB-lite"/>
    </source>
</evidence>
<evidence type="ECO:0000313" key="2">
    <source>
        <dbReference type="EMBL" id="GKV32086.1"/>
    </source>
</evidence>